<dbReference type="RefSeq" id="WP_343164103.1">
    <property type="nucleotide sequence ID" value="NZ_JBHRSV010000001.1"/>
</dbReference>
<evidence type="ECO:0000313" key="1">
    <source>
        <dbReference type="EMBL" id="MFC2925226.1"/>
    </source>
</evidence>
<reference evidence="2" key="1">
    <citation type="journal article" date="2019" name="Int. J. Syst. Evol. Microbiol.">
        <title>The Global Catalogue of Microorganisms (GCM) 10K type strain sequencing project: providing services to taxonomists for standard genome sequencing and annotation.</title>
        <authorList>
            <consortium name="The Broad Institute Genomics Platform"/>
            <consortium name="The Broad Institute Genome Sequencing Center for Infectious Disease"/>
            <person name="Wu L."/>
            <person name="Ma J."/>
        </authorList>
    </citation>
    <scope>NUCLEOTIDE SEQUENCE [LARGE SCALE GENOMIC DNA]</scope>
    <source>
        <strain evidence="2">KCTC 52487</strain>
    </source>
</reference>
<dbReference type="EMBL" id="JBHRSV010000001">
    <property type="protein sequence ID" value="MFC2925226.1"/>
    <property type="molecule type" value="Genomic_DNA"/>
</dbReference>
<evidence type="ECO:0000313" key="2">
    <source>
        <dbReference type="Proteomes" id="UP001595379"/>
    </source>
</evidence>
<accession>A0ABV6ZV12</accession>
<dbReference type="Proteomes" id="UP001595379">
    <property type="component" value="Unassembled WGS sequence"/>
</dbReference>
<sequence>MRPLFACQDIAGDAERLACLDREVAALRASEDDGRLVAVSRREIEEAEEASYGLSIPNFSLPSLPRLGFRRGEGDGEATVTETDTGAQIFRNAEGRIEQVIGEPIVAVRTGAQGRYVFELANGQVWQQEDSTRVYVPRNIEGHTADIRSGALGSHLMRIDESNRWFRAVRIR</sequence>
<keyword evidence="2" id="KW-1185">Reference proteome</keyword>
<proteinExistence type="predicted"/>
<organism evidence="1 2">
    <name type="scientific">Hyphobacterium vulgare</name>
    <dbReference type="NCBI Taxonomy" id="1736751"/>
    <lineage>
        <taxon>Bacteria</taxon>
        <taxon>Pseudomonadati</taxon>
        <taxon>Pseudomonadota</taxon>
        <taxon>Alphaproteobacteria</taxon>
        <taxon>Maricaulales</taxon>
        <taxon>Maricaulaceae</taxon>
        <taxon>Hyphobacterium</taxon>
    </lineage>
</organism>
<gene>
    <name evidence="1" type="ORF">ACFOOR_03820</name>
</gene>
<name>A0ABV6ZV12_9PROT</name>
<protein>
    <submittedName>
        <fullName evidence="1">Uncharacterized protein</fullName>
    </submittedName>
</protein>
<comment type="caution">
    <text evidence="1">The sequence shown here is derived from an EMBL/GenBank/DDBJ whole genome shotgun (WGS) entry which is preliminary data.</text>
</comment>